<evidence type="ECO:0000259" key="1">
    <source>
        <dbReference type="Pfam" id="PF05448"/>
    </source>
</evidence>
<dbReference type="AlphaFoldDB" id="A0A517ZAS3"/>
<feature type="domain" description="Acetyl xylan esterase" evidence="1">
    <location>
        <begin position="120"/>
        <end position="290"/>
    </location>
</feature>
<dbReference type="PANTHER" id="PTHR22946:SF8">
    <property type="entry name" value="ACETYL XYLAN ESTERASE DOMAIN-CONTAINING PROTEIN"/>
    <property type="match status" value="1"/>
</dbReference>
<dbReference type="Pfam" id="PF05448">
    <property type="entry name" value="AXE1"/>
    <property type="match status" value="1"/>
</dbReference>
<evidence type="ECO:0000313" key="2">
    <source>
        <dbReference type="EMBL" id="QDU39603.1"/>
    </source>
</evidence>
<dbReference type="RefSeq" id="WP_145370772.1">
    <property type="nucleotide sequence ID" value="NZ_CP036275.1"/>
</dbReference>
<dbReference type="EMBL" id="CP036275">
    <property type="protein sequence ID" value="QDU39603.1"/>
    <property type="molecule type" value="Genomic_DNA"/>
</dbReference>
<gene>
    <name evidence="2" type="ORF">Mal4_39490</name>
</gene>
<dbReference type="Proteomes" id="UP000320496">
    <property type="component" value="Chromosome"/>
</dbReference>
<keyword evidence="3" id="KW-1185">Reference proteome</keyword>
<dbReference type="SUPFAM" id="SSF53474">
    <property type="entry name" value="alpha/beta-Hydrolases"/>
    <property type="match status" value="2"/>
</dbReference>
<dbReference type="InterPro" id="IPR029058">
    <property type="entry name" value="AB_hydrolase_fold"/>
</dbReference>
<dbReference type="OrthoDB" id="244125at2"/>
<name>A0A517ZAS3_9PLAN</name>
<accession>A0A517ZAS3</accession>
<reference evidence="2 3" key="1">
    <citation type="submission" date="2019-02" db="EMBL/GenBank/DDBJ databases">
        <title>Deep-cultivation of Planctomycetes and their phenomic and genomic characterization uncovers novel biology.</title>
        <authorList>
            <person name="Wiegand S."/>
            <person name="Jogler M."/>
            <person name="Boedeker C."/>
            <person name="Pinto D."/>
            <person name="Vollmers J."/>
            <person name="Rivas-Marin E."/>
            <person name="Kohn T."/>
            <person name="Peeters S.H."/>
            <person name="Heuer A."/>
            <person name="Rast P."/>
            <person name="Oberbeckmann S."/>
            <person name="Bunk B."/>
            <person name="Jeske O."/>
            <person name="Meyerdierks A."/>
            <person name="Storesund J.E."/>
            <person name="Kallscheuer N."/>
            <person name="Luecker S."/>
            <person name="Lage O.M."/>
            <person name="Pohl T."/>
            <person name="Merkel B.J."/>
            <person name="Hornburger P."/>
            <person name="Mueller R.-W."/>
            <person name="Bruemmer F."/>
            <person name="Labrenz M."/>
            <person name="Spormann A.M."/>
            <person name="Op den Camp H."/>
            <person name="Overmann J."/>
            <person name="Amann R."/>
            <person name="Jetten M.S.M."/>
            <person name="Mascher T."/>
            <person name="Medema M.H."/>
            <person name="Devos D.P."/>
            <person name="Kaster A.-K."/>
            <person name="Ovreas L."/>
            <person name="Rohde M."/>
            <person name="Galperin M.Y."/>
            <person name="Jogler C."/>
        </authorList>
    </citation>
    <scope>NUCLEOTIDE SEQUENCE [LARGE SCALE GENOMIC DNA]</scope>
    <source>
        <strain evidence="2 3">Mal4</strain>
    </source>
</reference>
<dbReference type="InterPro" id="IPR008391">
    <property type="entry name" value="AXE1_dom"/>
</dbReference>
<sequence length="695" mass="77435">MSCEVSGGSRRDFLRMATASTLGSLVAHEWLASEAATAAEPPPLMRLNRFPRMLQEYYVQRMRAFHDERVARLAQLQTRSDAQAYVESCRSRIRKCLGPNPERTPLKPRVTSVLERDGYKIENLIFESRPGFLVTGNLYVPTNVTGRRPAVVGTCGHSHNGKAAGAYQSFSQGLARKGFVCLTFDPIGQGERLQYLDDDHTSHVGVGVREHLLAGNQQYLVGENLSFWRAWDGIRALDYLQTREEVDPEQIAVTGNSGGGTMTTLLSGLEDRWSMAAPSCFVTSFVRNLENELPADTEQCPPSVLAHGLDHEDFLAALAPRPVIILAKEKDFFDVRGAEEAYGRLKRLYTLLGSPDNIGLFVGPTTHGFSIENREAMYGWFSRHTGGDADQPEPEQTIETDEVLTCTPEGQVNLLGSRTVPQFTRERAETLKKARGDVAADVIRDRLNEWLDGRTPPEDPRYRILRPYWRRQHPTRSALTYVIETEPDVQAVVYGLYGELHSSRPPKGKGTAILYVSHLSSDEELRENELLLETIKSSPETPVFTLDVRGVGESQPNTTDENTSLHAAYGADFMYAAHGIMFDDAMPLQRAFDIMTVLNWIRTFGYSDVHLIANGWGTIPGTFASILHPMVQQVTLQHPLASYTALATAETYTWPLSSMIPGVLNHFDLPDCYAALESKKVALVEPWGPDQDFDS</sequence>
<dbReference type="PROSITE" id="PS51318">
    <property type="entry name" value="TAT"/>
    <property type="match status" value="1"/>
</dbReference>
<proteinExistence type="predicted"/>
<dbReference type="PANTHER" id="PTHR22946">
    <property type="entry name" value="DIENELACTONE HYDROLASE DOMAIN-CONTAINING PROTEIN-RELATED"/>
    <property type="match status" value="1"/>
</dbReference>
<evidence type="ECO:0000313" key="3">
    <source>
        <dbReference type="Proteomes" id="UP000320496"/>
    </source>
</evidence>
<protein>
    <submittedName>
        <fullName evidence="2">Acetyl xylan esterase (AXE1)</fullName>
    </submittedName>
</protein>
<organism evidence="2 3">
    <name type="scientific">Maioricimonas rarisocia</name>
    <dbReference type="NCBI Taxonomy" id="2528026"/>
    <lineage>
        <taxon>Bacteria</taxon>
        <taxon>Pseudomonadati</taxon>
        <taxon>Planctomycetota</taxon>
        <taxon>Planctomycetia</taxon>
        <taxon>Planctomycetales</taxon>
        <taxon>Planctomycetaceae</taxon>
        <taxon>Maioricimonas</taxon>
    </lineage>
</organism>
<dbReference type="InterPro" id="IPR006311">
    <property type="entry name" value="TAT_signal"/>
</dbReference>
<dbReference type="KEGG" id="mri:Mal4_39490"/>
<dbReference type="Gene3D" id="3.40.50.1820">
    <property type="entry name" value="alpha/beta hydrolase"/>
    <property type="match status" value="2"/>
</dbReference>
<dbReference type="InterPro" id="IPR050261">
    <property type="entry name" value="FrsA_esterase"/>
</dbReference>